<evidence type="ECO:0000313" key="3">
    <source>
        <dbReference type="Proteomes" id="UP000183809"/>
    </source>
</evidence>
<dbReference type="Proteomes" id="UP000183809">
    <property type="component" value="Unassembled WGS sequence"/>
</dbReference>
<feature type="compositionally biased region" description="Polar residues" evidence="1">
    <location>
        <begin position="899"/>
        <end position="911"/>
    </location>
</feature>
<accession>A0A1J9R4W6</accession>
<proteinExistence type="predicted"/>
<reference evidence="2 3" key="1">
    <citation type="submission" date="2016-10" db="EMBL/GenBank/DDBJ databases">
        <title>Proteomics and genomics reveal pathogen-plant mechanisms compatible with a hemibiotrophic lifestyle of Diplodia corticola.</title>
        <authorList>
            <person name="Fernandes I."/>
            <person name="De Jonge R."/>
            <person name="Van De Peer Y."/>
            <person name="Devreese B."/>
            <person name="Alves A."/>
            <person name="Esteves A.C."/>
        </authorList>
    </citation>
    <scope>NUCLEOTIDE SEQUENCE [LARGE SCALE GENOMIC DNA]</scope>
    <source>
        <strain evidence="2 3">CBS 112549</strain>
    </source>
</reference>
<feature type="compositionally biased region" description="Polar residues" evidence="1">
    <location>
        <begin position="276"/>
        <end position="308"/>
    </location>
</feature>
<feature type="region of interest" description="Disordered" evidence="1">
    <location>
        <begin position="1135"/>
        <end position="1307"/>
    </location>
</feature>
<feature type="compositionally biased region" description="Basic and acidic residues" evidence="1">
    <location>
        <begin position="866"/>
        <end position="880"/>
    </location>
</feature>
<name>A0A1J9R4W6_9PEZI</name>
<dbReference type="GeneID" id="31012115"/>
<feature type="compositionally biased region" description="Basic and acidic residues" evidence="1">
    <location>
        <begin position="762"/>
        <end position="771"/>
    </location>
</feature>
<organism evidence="2 3">
    <name type="scientific">Diplodia corticola</name>
    <dbReference type="NCBI Taxonomy" id="236234"/>
    <lineage>
        <taxon>Eukaryota</taxon>
        <taxon>Fungi</taxon>
        <taxon>Dikarya</taxon>
        <taxon>Ascomycota</taxon>
        <taxon>Pezizomycotina</taxon>
        <taxon>Dothideomycetes</taxon>
        <taxon>Dothideomycetes incertae sedis</taxon>
        <taxon>Botryosphaeriales</taxon>
        <taxon>Botryosphaeriaceae</taxon>
        <taxon>Diplodia</taxon>
    </lineage>
</organism>
<feature type="region of interest" description="Disordered" evidence="1">
    <location>
        <begin position="469"/>
        <end position="546"/>
    </location>
</feature>
<comment type="caution">
    <text evidence="2">The sequence shown here is derived from an EMBL/GenBank/DDBJ whole genome shotgun (WGS) entry which is preliminary data.</text>
</comment>
<feature type="region of interest" description="Disordered" evidence="1">
    <location>
        <begin position="193"/>
        <end position="224"/>
    </location>
</feature>
<dbReference type="Gene3D" id="3.30.70.330">
    <property type="match status" value="1"/>
</dbReference>
<dbReference type="SUPFAM" id="SSF54928">
    <property type="entry name" value="RNA-binding domain, RBD"/>
    <property type="match status" value="1"/>
</dbReference>
<feature type="region of interest" description="Disordered" evidence="1">
    <location>
        <begin position="240"/>
        <end position="331"/>
    </location>
</feature>
<sequence length="1322" mass="141355">MASAGTSRPPPVAQPPPANMADNRPRGIVLAEVAGKALFSTKLGQVAPRPVSDPPEPVIARAPNMKMEIEHQIDRFVQQLRDEFPTQCKEIFVGYYTIHDYFDAHDIHRLGEKYLASALDCIAKQNSTAVQDFVNDWCPRNHDKVLKICYGTTLQELFSEGEIKDRGELFFTIAVISIRNALEATAKKQQAREMARTCATRSEDTSGKQEAPQAGPEPNDQSQTYKVAPGLLRVGWRQPHSSPAAQVDTVQPIATTRSSSIAVPPGPIMQPHASLRKNSQANTSGPATPTLAEQTTYSSAKSNSSRNTPRVPPYHSNIGMVPPTHQKNHSTPRMNALTPGFIPQSAMCAPASVGHTHGPHSQTTTPQGIAAQLYFPPGPYQGIHHGFEAGPMHRELNPYANFPGPYNMQSNNPDMNYTTPQATPHMHVAQPAGVPGPVSYVPIPAFTSPSMVQPGLASMTNFHYGATAQDMRPRRMSGPASRHDYGPRSQNKQFGRGPRGGRRNSVRGNYNGGNFRAPAPGLMSSAGDSPFNSRLPASSSEPFPAFSPHFEASRMAESGNPPPNIRDFKPVVWVHNIHHSLSQDEAAKELKSHFEHLLNRPVMDVKVSTDKNNHAYALITMGSFYDANLALGLHQSLFFGRQLTVKVPTKHEQRMPPGHDLTKGYPLSAPRQPAQTPHANQTVFINPNEPGVMGTLDNSRRLSASERCVSAATSNRRSRGPSRTYEASADNPMSYSPQDARRLQPTEVSKQATGDTTQTSEDNTHAVRDDTQATQATQATQSTQAPQCLPTSTTATPTADVAVQRPESRASSSATSTKQRKWSSKRGKKGGSNKSRSGTTTPEPSTASTTERTAIVGRQSPLESATKSHHDDAGLVDKKMTTILQLREQEKQRRPTFPEGQSSNESVSTHATAEGKASLTQEDCEGTIAGEGKDGGVVDMADTNAVEPEKSSTNQGIAGESGTQIDSGKLERPGSNLRRAEVALPDINLHSRKEKQGTPSATSSTRVSYAQAAASGKAPIAMINSAVSTRSPVMEREAESSYCTPVETLPSPAKSETSALITPTKVTMGQTEYATPDKDDSFVTVLEEPSSVTKEGITFADLLHVSNEQADDSSTISPGGADTSTTAFADEPQAASSTIAAKVHSQASPAQIGEASASASTSSKAEDVAKHAEPGSPVEIKPSSPTETKPSSPIETKSRASEDTDQTDNLETGGSEVAGGPVKTAQPSGSIHPNARSKSDKKKQAKKGKSYGKGKKGSLGSPSDGGFELVDIPSGNDFELVDPPSGDDFELVTPADESDISTKSDSDDNMIIVKTSGTIRSC</sequence>
<gene>
    <name evidence="2" type="ORF">BKCO1_1800076</name>
</gene>
<feature type="compositionally biased region" description="Basic and acidic residues" evidence="1">
    <location>
        <begin position="1164"/>
        <end position="1173"/>
    </location>
</feature>
<dbReference type="OrthoDB" id="3941926at2759"/>
<feature type="compositionally biased region" description="Polar residues" evidence="1">
    <location>
        <begin position="951"/>
        <end position="966"/>
    </location>
</feature>
<feature type="compositionally biased region" description="Polar residues" evidence="1">
    <location>
        <begin position="1135"/>
        <end position="1149"/>
    </location>
</feature>
<feature type="compositionally biased region" description="Polar residues" evidence="1">
    <location>
        <begin position="240"/>
        <end position="261"/>
    </location>
</feature>
<dbReference type="EMBL" id="MNUE01000018">
    <property type="protein sequence ID" value="OJD35274.1"/>
    <property type="molecule type" value="Genomic_DNA"/>
</dbReference>
<dbReference type="InterPro" id="IPR035979">
    <property type="entry name" value="RBD_domain_sf"/>
</dbReference>
<feature type="compositionally biased region" description="Basic and acidic residues" evidence="1">
    <location>
        <begin position="193"/>
        <end position="207"/>
    </location>
</feature>
<dbReference type="STRING" id="236234.A0A1J9R4W6"/>
<feature type="region of interest" description="Disordered" evidence="1">
    <location>
        <begin position="1"/>
        <end position="26"/>
    </location>
</feature>
<dbReference type="GO" id="GO:0003676">
    <property type="term" value="F:nucleic acid binding"/>
    <property type="evidence" value="ECO:0007669"/>
    <property type="project" value="InterPro"/>
</dbReference>
<feature type="compositionally biased region" description="Polar residues" evidence="1">
    <location>
        <begin position="997"/>
        <end position="1008"/>
    </location>
</feature>
<feature type="compositionally biased region" description="Pro residues" evidence="1">
    <location>
        <begin position="8"/>
        <end position="18"/>
    </location>
</feature>
<feature type="compositionally biased region" description="Polar residues" evidence="1">
    <location>
        <begin position="673"/>
        <end position="685"/>
    </location>
</feature>
<feature type="compositionally biased region" description="Basic residues" evidence="1">
    <location>
        <begin position="818"/>
        <end position="831"/>
    </location>
</feature>
<feature type="compositionally biased region" description="Low complexity" evidence="1">
    <location>
        <begin position="1180"/>
        <end position="1195"/>
    </location>
</feature>
<evidence type="ECO:0000313" key="2">
    <source>
        <dbReference type="EMBL" id="OJD35274.1"/>
    </source>
</evidence>
<dbReference type="InterPro" id="IPR012677">
    <property type="entry name" value="Nucleotide-bd_a/b_plait_sf"/>
</dbReference>
<feature type="region of interest" description="Disordered" evidence="1">
    <location>
        <begin position="650"/>
        <end position="1008"/>
    </location>
</feature>
<dbReference type="RefSeq" id="XP_020131534.1">
    <property type="nucleotide sequence ID" value="XM_020271856.1"/>
</dbReference>
<feature type="compositionally biased region" description="Basic residues" evidence="1">
    <location>
        <begin position="1239"/>
        <end position="1256"/>
    </location>
</feature>
<feature type="compositionally biased region" description="Low complexity" evidence="1">
    <location>
        <begin position="536"/>
        <end position="546"/>
    </location>
</feature>
<feature type="compositionally biased region" description="Polar residues" evidence="1">
    <location>
        <begin position="746"/>
        <end position="761"/>
    </location>
</feature>
<feature type="compositionally biased region" description="Low complexity" evidence="1">
    <location>
        <begin position="772"/>
        <end position="785"/>
    </location>
</feature>
<evidence type="ECO:0000256" key="1">
    <source>
        <dbReference type="SAM" id="MobiDB-lite"/>
    </source>
</evidence>
<feature type="compositionally biased region" description="Low complexity" evidence="1">
    <location>
        <begin position="832"/>
        <end position="854"/>
    </location>
</feature>
<keyword evidence="3" id="KW-1185">Reference proteome</keyword>
<protein>
    <submittedName>
        <fullName evidence="2">Jumonji domain-containing 3</fullName>
    </submittedName>
</protein>